<evidence type="ECO:0000256" key="6">
    <source>
        <dbReference type="ARBA" id="ARBA00023211"/>
    </source>
</evidence>
<keyword evidence="6" id="KW-0464">Manganese</keyword>
<dbReference type="Gene3D" id="3.30.70.360">
    <property type="match status" value="1"/>
</dbReference>
<name>A0ABT4GFW5_9BACL</name>
<dbReference type="Pfam" id="PF01546">
    <property type="entry name" value="Peptidase_M20"/>
    <property type="match status" value="1"/>
</dbReference>
<proteinExistence type="inferred from homology"/>
<dbReference type="InterPro" id="IPR002933">
    <property type="entry name" value="Peptidase_M20"/>
</dbReference>
<evidence type="ECO:0000256" key="3">
    <source>
        <dbReference type="ARBA" id="ARBA00011738"/>
    </source>
</evidence>
<dbReference type="SUPFAM" id="SSF55031">
    <property type="entry name" value="Bacterial exopeptidase dimerisation domain"/>
    <property type="match status" value="1"/>
</dbReference>
<evidence type="ECO:0000256" key="4">
    <source>
        <dbReference type="ARBA" id="ARBA00022723"/>
    </source>
</evidence>
<reference evidence="8 9" key="1">
    <citation type="submission" date="2022-05" db="EMBL/GenBank/DDBJ databases">
        <title>Genome Sequencing of Bee-Associated Microbes.</title>
        <authorList>
            <person name="Dunlap C."/>
        </authorList>
    </citation>
    <scope>NUCLEOTIDE SEQUENCE [LARGE SCALE GENOMIC DNA]</scope>
    <source>
        <strain evidence="8 9">NRRL B-14421</strain>
    </source>
</reference>
<evidence type="ECO:0000256" key="5">
    <source>
        <dbReference type="ARBA" id="ARBA00022801"/>
    </source>
</evidence>
<evidence type="ECO:0000256" key="1">
    <source>
        <dbReference type="ARBA" id="ARBA00001936"/>
    </source>
</evidence>
<gene>
    <name evidence="8" type="ORF">M5X19_19510</name>
</gene>
<feature type="domain" description="Peptidase M20 dimerisation" evidence="7">
    <location>
        <begin position="216"/>
        <end position="319"/>
    </location>
</feature>
<comment type="cofactor">
    <cofactor evidence="1">
        <name>Mn(2+)</name>
        <dbReference type="ChEBI" id="CHEBI:29035"/>
    </cofactor>
</comment>
<dbReference type="NCBIfam" id="TIGR01879">
    <property type="entry name" value="hydantase"/>
    <property type="match status" value="1"/>
</dbReference>
<dbReference type="Gene3D" id="3.40.630.10">
    <property type="entry name" value="Zn peptidases"/>
    <property type="match status" value="1"/>
</dbReference>
<dbReference type="Proteomes" id="UP001527099">
    <property type="component" value="Unassembled WGS sequence"/>
</dbReference>
<evidence type="ECO:0000259" key="7">
    <source>
        <dbReference type="Pfam" id="PF07687"/>
    </source>
</evidence>
<dbReference type="InterPro" id="IPR011650">
    <property type="entry name" value="Peptidase_M20_dimer"/>
</dbReference>
<accession>A0ABT4GFW5</accession>
<dbReference type="PANTHER" id="PTHR32494:SF19">
    <property type="entry name" value="ALLANTOATE DEIMINASE-RELATED"/>
    <property type="match status" value="1"/>
</dbReference>
<dbReference type="Pfam" id="PF07687">
    <property type="entry name" value="M20_dimer"/>
    <property type="match status" value="1"/>
</dbReference>
<dbReference type="InterPro" id="IPR036264">
    <property type="entry name" value="Bact_exopeptidase_dim_dom"/>
</dbReference>
<dbReference type="SUPFAM" id="SSF53187">
    <property type="entry name" value="Zn-dependent exopeptidases"/>
    <property type="match status" value="1"/>
</dbReference>
<dbReference type="CDD" id="cd03884">
    <property type="entry name" value="M20_bAS"/>
    <property type="match status" value="1"/>
</dbReference>
<keyword evidence="5" id="KW-0378">Hydrolase</keyword>
<keyword evidence="9" id="KW-1185">Reference proteome</keyword>
<dbReference type="NCBIfam" id="NF006771">
    <property type="entry name" value="PRK09290.1-5"/>
    <property type="match status" value="1"/>
</dbReference>
<comment type="subunit">
    <text evidence="3">Homodimer.</text>
</comment>
<dbReference type="RefSeq" id="WP_268616549.1">
    <property type="nucleotide sequence ID" value="NZ_JAMDMX010000060.1"/>
</dbReference>
<keyword evidence="4" id="KW-0479">Metal-binding</keyword>
<comment type="similarity">
    <text evidence="2">Belongs to the peptidase M20 family.</text>
</comment>
<evidence type="ECO:0000256" key="2">
    <source>
        <dbReference type="ARBA" id="ARBA00006153"/>
    </source>
</evidence>
<evidence type="ECO:0000313" key="9">
    <source>
        <dbReference type="Proteomes" id="UP001527099"/>
    </source>
</evidence>
<dbReference type="PANTHER" id="PTHR32494">
    <property type="entry name" value="ALLANTOATE DEIMINASE-RELATED"/>
    <property type="match status" value="1"/>
</dbReference>
<dbReference type="EMBL" id="JAMDMX010000060">
    <property type="protein sequence ID" value="MCY9695072.1"/>
    <property type="molecule type" value="Genomic_DNA"/>
</dbReference>
<sequence length="423" mass="46339">MPSAPQIQINTSRLQQRIQELAEIGKIGETGVCRLALSKEDREGVELVKSWMQEAGMEASIDPFANLIGVLKGSNPNAPVLMLGSHVDSQPYGGRFDGAIGVLGAIEVIQTLVEEGITPECNIEVVAFCDEEGCRFNKGLFGVRGMTGKLEEHELERSDKNGITRREALIQFGCDPADFESYVFQEGRIGAFLELHIEQGPVLESLDAPIGIVSGISGPLWLTVEMNGFAGHAGSVPMSMRQDALLGCAKIIVALNELVRQDPGAPTVGTVGSLTVFPDSRNIIPEKVSFTIDLRDIDLRRRNALEAELLSVIENVSREHGLTYTIREDTNSEPRYCANWIKQSLHQEASLMGLTPPELMSGPFHDSLTMSYVCDYGMIFVRCLEGISHNPKEYASPEDITLGTELLYRTARRMATEKGGFQP</sequence>
<protein>
    <submittedName>
        <fullName evidence="8">M20 family metallo-hydrolase</fullName>
    </submittedName>
</protein>
<evidence type="ECO:0000313" key="8">
    <source>
        <dbReference type="EMBL" id="MCY9695072.1"/>
    </source>
</evidence>
<comment type="caution">
    <text evidence="8">The sequence shown here is derived from an EMBL/GenBank/DDBJ whole genome shotgun (WGS) entry which is preliminary data.</text>
</comment>
<dbReference type="InterPro" id="IPR010158">
    <property type="entry name" value="Amidase_Cbmase"/>
</dbReference>
<dbReference type="PIRSF" id="PIRSF001235">
    <property type="entry name" value="Amidase_carbamoylase"/>
    <property type="match status" value="1"/>
</dbReference>
<organism evidence="8 9">
    <name type="scientific">Paenibacillus alginolyticus</name>
    <dbReference type="NCBI Taxonomy" id="59839"/>
    <lineage>
        <taxon>Bacteria</taxon>
        <taxon>Bacillati</taxon>
        <taxon>Bacillota</taxon>
        <taxon>Bacilli</taxon>
        <taxon>Bacillales</taxon>
        <taxon>Paenibacillaceae</taxon>
        <taxon>Paenibacillus</taxon>
    </lineage>
</organism>